<protein>
    <submittedName>
        <fullName evidence="2">Uncharacterized protein</fullName>
    </submittedName>
</protein>
<proteinExistence type="predicted"/>
<evidence type="ECO:0000313" key="2">
    <source>
        <dbReference type="WBParaSite" id="ACRNAN_scaffold8210.g10185.t1"/>
    </source>
</evidence>
<name>A0A914EIU5_9BILA</name>
<dbReference type="WBParaSite" id="ACRNAN_scaffold8210.g10185.t1">
    <property type="protein sequence ID" value="ACRNAN_scaffold8210.g10185.t1"/>
    <property type="gene ID" value="ACRNAN_scaffold8210.g10185"/>
</dbReference>
<keyword evidence="1" id="KW-1185">Reference proteome</keyword>
<sequence length="108" mass="12474">MSDFCPVLDTFCEKVLSAFESTSEPGNLPPQIKIYISDGGNYGQFLQRLFDKSGNLDKKRIKQGYAKGIKFQRSDQWKITFGLDLYNPYFDEPDTFHADELRIKIIKP</sequence>
<evidence type="ECO:0000313" key="1">
    <source>
        <dbReference type="Proteomes" id="UP000887540"/>
    </source>
</evidence>
<dbReference type="AlphaFoldDB" id="A0A914EIU5"/>
<dbReference type="Proteomes" id="UP000887540">
    <property type="component" value="Unplaced"/>
</dbReference>
<organism evidence="1 2">
    <name type="scientific">Acrobeloides nanus</name>
    <dbReference type="NCBI Taxonomy" id="290746"/>
    <lineage>
        <taxon>Eukaryota</taxon>
        <taxon>Metazoa</taxon>
        <taxon>Ecdysozoa</taxon>
        <taxon>Nematoda</taxon>
        <taxon>Chromadorea</taxon>
        <taxon>Rhabditida</taxon>
        <taxon>Tylenchina</taxon>
        <taxon>Cephalobomorpha</taxon>
        <taxon>Cephaloboidea</taxon>
        <taxon>Cephalobidae</taxon>
        <taxon>Acrobeloides</taxon>
    </lineage>
</organism>
<reference evidence="2" key="1">
    <citation type="submission" date="2022-11" db="UniProtKB">
        <authorList>
            <consortium name="WormBaseParasite"/>
        </authorList>
    </citation>
    <scope>IDENTIFICATION</scope>
</reference>
<accession>A0A914EIU5</accession>